<evidence type="ECO:0000256" key="1">
    <source>
        <dbReference type="SAM" id="MobiDB-lite"/>
    </source>
</evidence>
<feature type="region of interest" description="Disordered" evidence="1">
    <location>
        <begin position="50"/>
        <end position="69"/>
    </location>
</feature>
<feature type="transmembrane region" description="Helical" evidence="2">
    <location>
        <begin position="321"/>
        <end position="339"/>
    </location>
</feature>
<evidence type="ECO:0000313" key="4">
    <source>
        <dbReference type="Proteomes" id="UP001530315"/>
    </source>
</evidence>
<feature type="transmembrane region" description="Helical" evidence="2">
    <location>
        <begin position="345"/>
        <end position="367"/>
    </location>
</feature>
<keyword evidence="2" id="KW-1133">Transmembrane helix</keyword>
<dbReference type="EMBL" id="JALLAZ020000511">
    <property type="protein sequence ID" value="KAL3793439.1"/>
    <property type="molecule type" value="Genomic_DNA"/>
</dbReference>
<name>A0ABD3Q0S9_9STRA</name>
<protein>
    <submittedName>
        <fullName evidence="3">Uncharacterized protein</fullName>
    </submittedName>
</protein>
<keyword evidence="2" id="KW-0472">Membrane</keyword>
<feature type="region of interest" description="Disordered" evidence="1">
    <location>
        <begin position="393"/>
        <end position="450"/>
    </location>
</feature>
<evidence type="ECO:0000313" key="3">
    <source>
        <dbReference type="EMBL" id="KAL3793439.1"/>
    </source>
</evidence>
<accession>A0ABD3Q0S9</accession>
<gene>
    <name evidence="3" type="ORF">ACHAW5_001614</name>
</gene>
<sequence>MALLTAALYCSTRRTQSIPSVEARTSLTSAVTAARSRLPPDHILLREKIDRKSSASDDDAPGIRRRIGRSGLAQRIPSFVRLRLSSCSSLMLPKQRTKDDIDNVEWSSISTNTFLTMIRGGGSDSDMEDEESQEEEEEEHDDDAEEEEEEEEPTDDEYDSEEEEEDNETDYDPDSEDEEEEETEEKSPSSLKSSIISKSHDGPVEYDDLLTPPAMQQLFISVGVMLLSNRIDILNERAVRIARFAFLAYIITMQVFLLYVTLRAKSVDDRTPVRISSPLASLLPPGLVGGGGNFMIKTIAHQVLSSQTTVLEYDLKQAKKMNGGLLFPMLFLYFLHFRMKQVQPLLMQTATGFVNLVYSPLFQVYVLGRNLERPFKPPVTTNPMMEALKQQLEGREEDGGDGAVEVGNAEDENANEDEDDEGSSEEEGEGEEKEGEVSEVEVESDEDNES</sequence>
<organism evidence="3 4">
    <name type="scientific">Stephanodiscus triporus</name>
    <dbReference type="NCBI Taxonomy" id="2934178"/>
    <lineage>
        <taxon>Eukaryota</taxon>
        <taxon>Sar</taxon>
        <taxon>Stramenopiles</taxon>
        <taxon>Ochrophyta</taxon>
        <taxon>Bacillariophyta</taxon>
        <taxon>Coscinodiscophyceae</taxon>
        <taxon>Thalassiosirophycidae</taxon>
        <taxon>Stephanodiscales</taxon>
        <taxon>Stephanodiscaceae</taxon>
        <taxon>Stephanodiscus</taxon>
    </lineage>
</organism>
<dbReference type="PANTHER" id="PTHR28112:SF1">
    <property type="entry name" value="SRP-INDEPENDENT TARGETING PROTEIN 3"/>
    <property type="match status" value="1"/>
</dbReference>
<dbReference type="AlphaFoldDB" id="A0ABD3Q0S9"/>
<proteinExistence type="predicted"/>
<dbReference type="Pfam" id="PF10032">
    <property type="entry name" value="Pho88"/>
    <property type="match status" value="1"/>
</dbReference>
<feature type="compositionally biased region" description="Acidic residues" evidence="1">
    <location>
        <begin position="125"/>
        <end position="184"/>
    </location>
</feature>
<evidence type="ECO:0000256" key="2">
    <source>
        <dbReference type="SAM" id="Phobius"/>
    </source>
</evidence>
<reference evidence="3 4" key="1">
    <citation type="submission" date="2024-10" db="EMBL/GenBank/DDBJ databases">
        <title>Updated reference genomes for cyclostephanoid diatoms.</title>
        <authorList>
            <person name="Roberts W.R."/>
            <person name="Alverson A.J."/>
        </authorList>
    </citation>
    <scope>NUCLEOTIDE SEQUENCE [LARGE SCALE GENOMIC DNA]</scope>
    <source>
        <strain evidence="3 4">AJA276-08</strain>
    </source>
</reference>
<feature type="compositionally biased region" description="Acidic residues" evidence="1">
    <location>
        <begin position="408"/>
        <end position="450"/>
    </location>
</feature>
<keyword evidence="4" id="KW-1185">Reference proteome</keyword>
<dbReference type="PANTHER" id="PTHR28112">
    <property type="entry name" value="SRP-INDEPENDENT TARGETING PROTEIN 3"/>
    <property type="match status" value="1"/>
</dbReference>
<dbReference type="Proteomes" id="UP001530315">
    <property type="component" value="Unassembled WGS sequence"/>
</dbReference>
<keyword evidence="2" id="KW-0812">Transmembrane</keyword>
<feature type="compositionally biased region" description="Low complexity" evidence="1">
    <location>
        <begin position="188"/>
        <end position="197"/>
    </location>
</feature>
<feature type="region of interest" description="Disordered" evidence="1">
    <location>
        <begin position="115"/>
        <end position="198"/>
    </location>
</feature>
<feature type="transmembrane region" description="Helical" evidence="2">
    <location>
        <begin position="241"/>
        <end position="262"/>
    </location>
</feature>
<dbReference type="InterPro" id="IPR012098">
    <property type="entry name" value="SND3_fun"/>
</dbReference>
<comment type="caution">
    <text evidence="3">The sequence shown here is derived from an EMBL/GenBank/DDBJ whole genome shotgun (WGS) entry which is preliminary data.</text>
</comment>